<keyword evidence="4 6" id="KW-1133">Transmembrane helix</keyword>
<evidence type="ECO:0000256" key="5">
    <source>
        <dbReference type="ARBA" id="ARBA00023136"/>
    </source>
</evidence>
<feature type="transmembrane region" description="Helical" evidence="6">
    <location>
        <begin position="101"/>
        <end position="121"/>
    </location>
</feature>
<keyword evidence="8" id="KW-1185">Reference proteome</keyword>
<organism evidence="7 8">
    <name type="scientific">Actinomadura logoneensis</name>
    <dbReference type="NCBI Taxonomy" id="2293572"/>
    <lineage>
        <taxon>Bacteria</taxon>
        <taxon>Bacillati</taxon>
        <taxon>Actinomycetota</taxon>
        <taxon>Actinomycetes</taxon>
        <taxon>Streptosporangiales</taxon>
        <taxon>Thermomonosporaceae</taxon>
        <taxon>Actinomadura</taxon>
    </lineage>
</organism>
<feature type="transmembrane region" description="Helical" evidence="6">
    <location>
        <begin position="429"/>
        <end position="447"/>
    </location>
</feature>
<evidence type="ECO:0000313" key="7">
    <source>
        <dbReference type="EMBL" id="RFU40220.1"/>
    </source>
</evidence>
<feature type="transmembrane region" description="Helical" evidence="6">
    <location>
        <begin position="133"/>
        <end position="152"/>
    </location>
</feature>
<feature type="transmembrane region" description="Helical" evidence="6">
    <location>
        <begin position="308"/>
        <end position="332"/>
    </location>
</feature>
<evidence type="ECO:0000313" key="8">
    <source>
        <dbReference type="Proteomes" id="UP000261811"/>
    </source>
</evidence>
<dbReference type="SUPFAM" id="SSF103473">
    <property type="entry name" value="MFS general substrate transporter"/>
    <property type="match status" value="1"/>
</dbReference>
<dbReference type="GO" id="GO:0005886">
    <property type="term" value="C:plasma membrane"/>
    <property type="evidence" value="ECO:0007669"/>
    <property type="project" value="UniProtKB-SubCell"/>
</dbReference>
<feature type="transmembrane region" description="Helical" evidence="6">
    <location>
        <begin position="361"/>
        <end position="386"/>
    </location>
</feature>
<dbReference type="EMBL" id="QURH01000299">
    <property type="protein sequence ID" value="RFU40220.1"/>
    <property type="molecule type" value="Genomic_DNA"/>
</dbReference>
<dbReference type="PANTHER" id="PTHR23513">
    <property type="entry name" value="INTEGRAL MEMBRANE EFFLUX PROTEIN-RELATED"/>
    <property type="match status" value="1"/>
</dbReference>
<feature type="transmembrane region" description="Helical" evidence="6">
    <location>
        <begin position="398"/>
        <end position="417"/>
    </location>
</feature>
<keyword evidence="3 6" id="KW-0812">Transmembrane</keyword>
<evidence type="ECO:0000256" key="4">
    <source>
        <dbReference type="ARBA" id="ARBA00022989"/>
    </source>
</evidence>
<sequence length="476" mass="48707">MAVHVPAFGGPVLHVRVLHHCGELGRGLVVVGGDVVVDQGGSRITRRVSGLVRAQSSRITAPLRTSRGYRRYYASMVANALGSGIATGAVSMTILDTGGGATGIAMLLLAQVGTQVLLMPVSGAAADRVPRRLLLVGSLVVFGVIGAAQTVLAATDTASVAALAVLGAVTFAVSSFILPAQEGVVRSLVSLEHLREANALAKLTRYSATIVGPSVGGVLVAAFGTSVTLGVDAVSYYAAAALMARVPVPALKRSPTMFRTDVAEMWTIAVSRRWLWVNVLAGAFGVACWHIGYGIVGITYVRAHLGGPAAWGAVASCLGGGMVAGAVVSLVWPPVRAGWRNNLGCVPMLLPDALMALRAPLWAVGAGVAAAAAGMSIAAVAWRAILQQEFPDAQQGRVSAVAWTGELVIAPLGYPVVPVLLSAFGTRGTLAVCSAGMALGALAPLTVPSCRRLRLHTTTSKTVPAARTDGAGRNDR</sequence>
<evidence type="ECO:0000256" key="1">
    <source>
        <dbReference type="ARBA" id="ARBA00004651"/>
    </source>
</evidence>
<evidence type="ECO:0000256" key="3">
    <source>
        <dbReference type="ARBA" id="ARBA00022692"/>
    </source>
</evidence>
<gene>
    <name evidence="7" type="ORF">DZF91_18250</name>
</gene>
<dbReference type="InterPro" id="IPR036259">
    <property type="entry name" value="MFS_trans_sf"/>
</dbReference>
<name>A0A372JJU3_9ACTN</name>
<reference evidence="7 8" key="1">
    <citation type="submission" date="2018-08" db="EMBL/GenBank/DDBJ databases">
        <title>Actinomadura jelena sp. nov., a novel Actinomycete isolated from soil in Chad.</title>
        <authorList>
            <person name="Shi L."/>
        </authorList>
    </citation>
    <scope>NUCLEOTIDE SEQUENCE [LARGE SCALE GENOMIC DNA]</scope>
    <source>
        <strain evidence="7 8">NEAU-G17</strain>
    </source>
</reference>
<dbReference type="PANTHER" id="PTHR23513:SF11">
    <property type="entry name" value="STAPHYLOFERRIN A TRANSPORTER"/>
    <property type="match status" value="1"/>
</dbReference>
<proteinExistence type="predicted"/>
<dbReference type="InterPro" id="IPR011701">
    <property type="entry name" value="MFS"/>
</dbReference>
<feature type="transmembrane region" description="Helical" evidence="6">
    <location>
        <begin position="158"/>
        <end position="178"/>
    </location>
</feature>
<keyword evidence="2" id="KW-1003">Cell membrane</keyword>
<comment type="caution">
    <text evidence="7">The sequence shown here is derived from an EMBL/GenBank/DDBJ whole genome shotgun (WGS) entry which is preliminary data.</text>
</comment>
<dbReference type="Pfam" id="PF07690">
    <property type="entry name" value="MFS_1"/>
    <property type="match status" value="1"/>
</dbReference>
<keyword evidence="5 6" id="KW-0472">Membrane</keyword>
<protein>
    <submittedName>
        <fullName evidence="7">MFS transporter</fullName>
    </submittedName>
</protein>
<dbReference type="GO" id="GO:0022857">
    <property type="term" value="F:transmembrane transporter activity"/>
    <property type="evidence" value="ECO:0007669"/>
    <property type="project" value="InterPro"/>
</dbReference>
<feature type="transmembrane region" description="Helical" evidence="6">
    <location>
        <begin position="274"/>
        <end position="296"/>
    </location>
</feature>
<dbReference type="Gene3D" id="1.20.1250.20">
    <property type="entry name" value="MFS general substrate transporter like domains"/>
    <property type="match status" value="1"/>
</dbReference>
<evidence type="ECO:0000256" key="2">
    <source>
        <dbReference type="ARBA" id="ARBA00022475"/>
    </source>
</evidence>
<dbReference type="Proteomes" id="UP000261811">
    <property type="component" value="Unassembled WGS sequence"/>
</dbReference>
<feature type="transmembrane region" description="Helical" evidence="6">
    <location>
        <begin position="72"/>
        <end position="95"/>
    </location>
</feature>
<accession>A0A372JJU3</accession>
<evidence type="ECO:0000256" key="6">
    <source>
        <dbReference type="SAM" id="Phobius"/>
    </source>
</evidence>
<comment type="subcellular location">
    <subcellularLocation>
        <location evidence="1">Cell membrane</location>
        <topology evidence="1">Multi-pass membrane protein</topology>
    </subcellularLocation>
</comment>
<dbReference type="CDD" id="cd06173">
    <property type="entry name" value="MFS_MefA_like"/>
    <property type="match status" value="1"/>
</dbReference>
<dbReference type="AlphaFoldDB" id="A0A372JJU3"/>